<feature type="transmembrane region" description="Helical" evidence="13">
    <location>
        <begin position="493"/>
        <end position="516"/>
    </location>
</feature>
<comment type="similarity">
    <text evidence="3">Belongs to the PIGG/PIGN/PIGO family. PIGO subfamily.</text>
</comment>
<evidence type="ECO:0000313" key="14">
    <source>
        <dbReference type="EMBL" id="KAK5647505.1"/>
    </source>
</evidence>
<accession>A0AAN7VFY0</accession>
<keyword evidence="15" id="KW-1185">Reference proteome</keyword>
<keyword evidence="10" id="KW-0325">Glycoprotein</keyword>
<evidence type="ECO:0000256" key="2">
    <source>
        <dbReference type="ARBA" id="ARBA00004687"/>
    </source>
</evidence>
<keyword evidence="9 13" id="KW-0472">Membrane</keyword>
<feature type="transmembrane region" description="Helical" evidence="13">
    <location>
        <begin position="932"/>
        <end position="953"/>
    </location>
</feature>
<comment type="pathway">
    <text evidence="2">Glycolipid biosynthesis; glycosylphosphatidylinositol-anchor biosynthesis.</text>
</comment>
<feature type="transmembrane region" description="Helical" evidence="13">
    <location>
        <begin position="563"/>
        <end position="582"/>
    </location>
</feature>
<feature type="transmembrane region" description="Helical" evidence="13">
    <location>
        <begin position="870"/>
        <end position="890"/>
    </location>
</feature>
<name>A0AAN7VFY0_9COLE</name>
<feature type="transmembrane region" description="Helical" evidence="13">
    <location>
        <begin position="993"/>
        <end position="1012"/>
    </location>
</feature>
<sequence>MELPWRYFLFLLWFAYLLISSILLFTHGFLLTRITQPLNASCFRYSPSCSTNQDQHLSNKVQDEYCHEHLMNYLHDASHMCLPPKAKVILLIIDALRYDFAKYDPSLSKPLQFQNKLPIIHKLLQSNPSSTRLYKFIADPPTTTMQRLKALTTGGLPTFIDAGSNFATSEINEDNIIDQLRNQLGEIIFLGDDTWSSLYPGRFKRMYPFPSFNVFDLDTVDNGIVHNLYTEIEKKDWNLLIAHFLGVDHCGHRYGPMHSEMTRKLNDMNQVIENITESLDNNTILIVIGDHGMTSTGDHGGESDDEVTSAMFVYSKLKLISTELSFDNDTIKQIDLVPTLCTILGIPIPYSNLGSLIVDALPVSNTTLPFLQWQIELFSAWSNIQQMTTYIKQYATTTETFSQETLQKLYEKFALLNARVRTITNEDAYKVFMKHAKDYKVLIRQMCEEVWIQFDSFSMSRGLVLTFMSIFLIYLIVSGIPNSQLPEIFTSSFIPCSYIVIIIATLTAGGCFYCNLTDNLMPTIYFTTGLVSIFMLAVLVIQNWETISIHWYSLAKHRSIVDLFYRLIFLMTWCGLVSNSYIVEEGSLSMFLLITVICLTVCNSTQRKSICFNSKLKINWTKLKSLAIFSLIACLIRLSTLYGKCREEQRWCLQSSYVEGAKRAFQSEKAEYLISLVTVAVFVTATRNWLRACGNLSGYSLQVLLAKYAPTVIVVATGGFWVLHGLPQEAKSKITSGIQSDSLALVVYGFVIVGIGSIILKPLCIQIIPSKETPLHKQDQTIPHIFNQVKGLFNKNKVESDNLNVPIVCGLGTVYSGAFIIIGVYVTLLIVLLLGDVAAPSFVLLYFSAALILVLAAISRIDGGANIIKVFDVPSAYIMMWMLMSLYFFYGSGHQATFPNIPWEAAFIGTGGDFTNNYIAALLVIMNTFGSYIFMGITLPLLCIVPFTFYVMFPSMCGKKQEDPRYQSDISHGEILLYERSGMLFTSVFTISCRYILFHAVRIFVSMLAATIHCRHLMVWKIFAPKLIFEAIGLIVTLISVLCGFLLLMCINFKVDKLLTNLNKKR</sequence>
<feature type="transmembrane region" description="Helical" evidence="13">
    <location>
        <begin position="1032"/>
        <end position="1055"/>
    </location>
</feature>
<dbReference type="Proteomes" id="UP001329430">
    <property type="component" value="Chromosome 2"/>
</dbReference>
<keyword evidence="7" id="KW-0256">Endoplasmic reticulum</keyword>
<dbReference type="EMBL" id="JAVRBK010000002">
    <property type="protein sequence ID" value="KAK5647505.1"/>
    <property type="molecule type" value="Genomic_DNA"/>
</dbReference>
<dbReference type="FunFam" id="3.40.720.10:FF:000041">
    <property type="entry name" value="GPI ethanolamine phosphate transferase 3"/>
    <property type="match status" value="1"/>
</dbReference>
<evidence type="ECO:0000313" key="15">
    <source>
        <dbReference type="Proteomes" id="UP001329430"/>
    </source>
</evidence>
<organism evidence="14 15">
    <name type="scientific">Pyrocoelia pectoralis</name>
    <dbReference type="NCBI Taxonomy" id="417401"/>
    <lineage>
        <taxon>Eukaryota</taxon>
        <taxon>Metazoa</taxon>
        <taxon>Ecdysozoa</taxon>
        <taxon>Arthropoda</taxon>
        <taxon>Hexapoda</taxon>
        <taxon>Insecta</taxon>
        <taxon>Pterygota</taxon>
        <taxon>Neoptera</taxon>
        <taxon>Endopterygota</taxon>
        <taxon>Coleoptera</taxon>
        <taxon>Polyphaga</taxon>
        <taxon>Elateriformia</taxon>
        <taxon>Elateroidea</taxon>
        <taxon>Lampyridae</taxon>
        <taxon>Lampyrinae</taxon>
        <taxon>Pyrocoelia</taxon>
    </lineage>
</organism>
<comment type="subcellular location">
    <subcellularLocation>
        <location evidence="1">Endoplasmic reticulum membrane</location>
        <topology evidence="1">Multi-pass membrane protein</topology>
    </subcellularLocation>
</comment>
<protein>
    <recommendedName>
        <fullName evidence="12">GPI ethanolamine phosphate transferase 3, catalytic subunit</fullName>
    </recommendedName>
    <alternativeName>
        <fullName evidence="11">Phosphatidylinositol-glycan biosynthesis class O protein</fullName>
    </alternativeName>
</protein>
<keyword evidence="6 13" id="KW-0812">Transmembrane</keyword>
<keyword evidence="5" id="KW-0808">Transferase</keyword>
<feature type="transmembrane region" description="Helical" evidence="13">
    <location>
        <begin position="672"/>
        <end position="690"/>
    </location>
</feature>
<evidence type="ECO:0000256" key="10">
    <source>
        <dbReference type="ARBA" id="ARBA00023180"/>
    </source>
</evidence>
<dbReference type="SUPFAM" id="SSF53649">
    <property type="entry name" value="Alkaline phosphatase-like"/>
    <property type="match status" value="1"/>
</dbReference>
<feature type="transmembrane region" description="Helical" evidence="13">
    <location>
        <begin position="588"/>
        <end position="605"/>
    </location>
</feature>
<dbReference type="CDD" id="cd16023">
    <property type="entry name" value="GPI_EPT_3"/>
    <property type="match status" value="1"/>
</dbReference>
<gene>
    <name evidence="14" type="ORF">RI129_002397</name>
</gene>
<evidence type="ECO:0000256" key="6">
    <source>
        <dbReference type="ARBA" id="ARBA00022692"/>
    </source>
</evidence>
<evidence type="ECO:0000256" key="1">
    <source>
        <dbReference type="ARBA" id="ARBA00004477"/>
    </source>
</evidence>
<evidence type="ECO:0000256" key="8">
    <source>
        <dbReference type="ARBA" id="ARBA00022989"/>
    </source>
</evidence>
<reference evidence="14 15" key="1">
    <citation type="journal article" date="2024" name="Insects">
        <title>An Improved Chromosome-Level Genome Assembly of the Firefly Pyrocoelia pectoralis.</title>
        <authorList>
            <person name="Fu X."/>
            <person name="Meyer-Rochow V.B."/>
            <person name="Ballantyne L."/>
            <person name="Zhu X."/>
        </authorList>
    </citation>
    <scope>NUCLEOTIDE SEQUENCE [LARGE SCALE GENOMIC DNA]</scope>
    <source>
        <strain evidence="14">XCY_ONT2</strain>
    </source>
</reference>
<evidence type="ECO:0000256" key="4">
    <source>
        <dbReference type="ARBA" id="ARBA00022502"/>
    </source>
</evidence>
<evidence type="ECO:0000256" key="5">
    <source>
        <dbReference type="ARBA" id="ARBA00022679"/>
    </source>
</evidence>
<feature type="transmembrane region" description="Helical" evidence="13">
    <location>
        <begin position="522"/>
        <end position="542"/>
    </location>
</feature>
<dbReference type="AlphaFoldDB" id="A0AAN7VFY0"/>
<dbReference type="PANTHER" id="PTHR23071:SF1">
    <property type="entry name" value="GPI ETHANOLAMINE PHOSPHATE TRANSFERASE 3"/>
    <property type="match status" value="1"/>
</dbReference>
<dbReference type="InterPro" id="IPR039524">
    <property type="entry name" value="PIGO/GPI13"/>
</dbReference>
<dbReference type="Pfam" id="PF01663">
    <property type="entry name" value="Phosphodiest"/>
    <property type="match status" value="1"/>
</dbReference>
<evidence type="ECO:0000256" key="7">
    <source>
        <dbReference type="ARBA" id="ARBA00022824"/>
    </source>
</evidence>
<keyword evidence="4" id="KW-0337">GPI-anchor biosynthesis</keyword>
<comment type="caution">
    <text evidence="14">The sequence shown here is derived from an EMBL/GenBank/DDBJ whole genome shotgun (WGS) entry which is preliminary data.</text>
</comment>
<dbReference type="GO" id="GO:0005789">
    <property type="term" value="C:endoplasmic reticulum membrane"/>
    <property type="evidence" value="ECO:0007669"/>
    <property type="project" value="UniProtKB-SubCell"/>
</dbReference>
<dbReference type="Gene3D" id="3.40.720.10">
    <property type="entry name" value="Alkaline Phosphatase, subunit A"/>
    <property type="match status" value="1"/>
</dbReference>
<evidence type="ECO:0000256" key="11">
    <source>
        <dbReference type="ARBA" id="ARBA00079084"/>
    </source>
</evidence>
<dbReference type="GO" id="GO:0006506">
    <property type="term" value="P:GPI anchor biosynthetic process"/>
    <property type="evidence" value="ECO:0007669"/>
    <property type="project" value="UniProtKB-KW"/>
</dbReference>
<dbReference type="InterPro" id="IPR017850">
    <property type="entry name" value="Alkaline_phosphatase_core_sf"/>
</dbReference>
<evidence type="ECO:0000256" key="13">
    <source>
        <dbReference type="SAM" id="Phobius"/>
    </source>
</evidence>
<dbReference type="InterPro" id="IPR002591">
    <property type="entry name" value="Phosphodiest/P_Trfase"/>
</dbReference>
<dbReference type="PANTHER" id="PTHR23071">
    <property type="entry name" value="PHOSPHATIDYLINOSITOL GLYCAN"/>
    <property type="match status" value="1"/>
</dbReference>
<feature type="transmembrane region" description="Helical" evidence="13">
    <location>
        <begin position="462"/>
        <end position="481"/>
    </location>
</feature>
<dbReference type="InterPro" id="IPR037675">
    <property type="entry name" value="PIG-O_N"/>
</dbReference>
<evidence type="ECO:0000256" key="12">
    <source>
        <dbReference type="ARBA" id="ARBA00093602"/>
    </source>
</evidence>
<evidence type="ECO:0000256" key="9">
    <source>
        <dbReference type="ARBA" id="ARBA00023136"/>
    </source>
</evidence>
<keyword evidence="8 13" id="KW-1133">Transmembrane helix</keyword>
<evidence type="ECO:0000256" key="3">
    <source>
        <dbReference type="ARBA" id="ARBA00008695"/>
    </source>
</evidence>
<feature type="transmembrane region" description="Helical" evidence="13">
    <location>
        <begin position="805"/>
        <end position="831"/>
    </location>
</feature>
<proteinExistence type="inferred from homology"/>
<feature type="transmembrane region" description="Helical" evidence="13">
    <location>
        <begin position="743"/>
        <end position="760"/>
    </location>
</feature>
<feature type="transmembrane region" description="Helical" evidence="13">
    <location>
        <begin position="702"/>
        <end position="723"/>
    </location>
</feature>
<feature type="transmembrane region" description="Helical" evidence="13">
    <location>
        <begin position="7"/>
        <end position="30"/>
    </location>
</feature>
<feature type="transmembrane region" description="Helical" evidence="13">
    <location>
        <begin position="837"/>
        <end position="858"/>
    </location>
</feature>
<dbReference type="GO" id="GO:0051377">
    <property type="term" value="F:mannose-ethanolamine phosphotransferase activity"/>
    <property type="evidence" value="ECO:0007669"/>
    <property type="project" value="InterPro"/>
</dbReference>